<dbReference type="PANTHER" id="PTHR47936:SF1">
    <property type="entry name" value="PENTATRICOPEPTIDE REPEAT-CONTAINING PROTEIN GUN1, CHLOROPLASTIC"/>
    <property type="match status" value="1"/>
</dbReference>
<dbReference type="GO" id="GO:0031930">
    <property type="term" value="P:mitochondria-nucleus signaling pathway"/>
    <property type="evidence" value="ECO:0007669"/>
    <property type="project" value="TreeGrafter"/>
</dbReference>
<dbReference type="Gene3D" id="1.25.40.10">
    <property type="entry name" value="Tetratricopeptide repeat domain"/>
    <property type="match status" value="1"/>
</dbReference>
<feature type="compositionally biased region" description="Low complexity" evidence="2">
    <location>
        <begin position="10"/>
        <end position="33"/>
    </location>
</feature>
<evidence type="ECO:0000313" key="3">
    <source>
        <dbReference type="EMBL" id="CAE8635168.1"/>
    </source>
</evidence>
<keyword evidence="1" id="KW-0677">Repeat</keyword>
<dbReference type="PANTHER" id="PTHR47936">
    <property type="entry name" value="PPR_LONG DOMAIN-CONTAINING PROTEIN"/>
    <property type="match status" value="1"/>
</dbReference>
<feature type="region of interest" description="Disordered" evidence="2">
    <location>
        <begin position="1"/>
        <end position="34"/>
    </location>
</feature>
<reference evidence="3" key="1">
    <citation type="submission" date="2021-02" db="EMBL/GenBank/DDBJ databases">
        <authorList>
            <person name="Dougan E. K."/>
            <person name="Rhodes N."/>
            <person name="Thang M."/>
            <person name="Chan C."/>
        </authorList>
    </citation>
    <scope>NUCLEOTIDE SEQUENCE</scope>
</reference>
<evidence type="ECO:0000313" key="4">
    <source>
        <dbReference type="Proteomes" id="UP000654075"/>
    </source>
</evidence>
<dbReference type="EMBL" id="CAJNNV010031253">
    <property type="protein sequence ID" value="CAE8635168.1"/>
    <property type="molecule type" value="Genomic_DNA"/>
</dbReference>
<name>A0A813HAJ9_POLGL</name>
<dbReference type="InterPro" id="IPR011990">
    <property type="entry name" value="TPR-like_helical_dom_sf"/>
</dbReference>
<sequence length="290" mass="31760">LAKTSSGSTNSNKNKNNNNNKNNKNNNNNNNNSTMAWVVADPLRPFHKGQLPAGGCDLAREASFVLRRRLPLSQRRGLPRRVPNVIPPGLHQPRRPTGPRGSNVYSTDFVLSSLLALGGPDAPREEDVGRILHPALHHWRCRPQAATLVLGGLAKGKATRALGHVLKIMQNNSVDVNEFHCNTALHAFKLCGKWQLALGTLGNMPNMRATPNDVSYCTAYCAGEKHGTWQLVLGMLKVMPKVNLMPSLQSCSGVASVCSKQSQWQISVQLILRMPCRRLVPDTCCSSCYV</sequence>
<evidence type="ECO:0000256" key="1">
    <source>
        <dbReference type="ARBA" id="ARBA00022737"/>
    </source>
</evidence>
<dbReference type="Proteomes" id="UP000654075">
    <property type="component" value="Unassembled WGS sequence"/>
</dbReference>
<dbReference type="OrthoDB" id="185373at2759"/>
<organism evidence="3 4">
    <name type="scientific">Polarella glacialis</name>
    <name type="common">Dinoflagellate</name>
    <dbReference type="NCBI Taxonomy" id="89957"/>
    <lineage>
        <taxon>Eukaryota</taxon>
        <taxon>Sar</taxon>
        <taxon>Alveolata</taxon>
        <taxon>Dinophyceae</taxon>
        <taxon>Suessiales</taxon>
        <taxon>Suessiaceae</taxon>
        <taxon>Polarella</taxon>
    </lineage>
</organism>
<gene>
    <name evidence="3" type="ORF">PGLA1383_LOCUS50770</name>
</gene>
<evidence type="ECO:0008006" key="5">
    <source>
        <dbReference type="Google" id="ProtNLM"/>
    </source>
</evidence>
<evidence type="ECO:0000256" key="2">
    <source>
        <dbReference type="SAM" id="MobiDB-lite"/>
    </source>
</evidence>
<accession>A0A813HAJ9</accession>
<dbReference type="GO" id="GO:0009507">
    <property type="term" value="C:chloroplast"/>
    <property type="evidence" value="ECO:0007669"/>
    <property type="project" value="TreeGrafter"/>
</dbReference>
<keyword evidence="4" id="KW-1185">Reference proteome</keyword>
<feature type="non-terminal residue" evidence="3">
    <location>
        <position position="290"/>
    </location>
</feature>
<dbReference type="AlphaFoldDB" id="A0A813HAJ9"/>
<comment type="caution">
    <text evidence="3">The sequence shown here is derived from an EMBL/GenBank/DDBJ whole genome shotgun (WGS) entry which is preliminary data.</text>
</comment>
<protein>
    <recommendedName>
        <fullName evidence="5">Pentatricopeptide repeat-containing protein</fullName>
    </recommendedName>
</protein>
<proteinExistence type="predicted"/>
<feature type="region of interest" description="Disordered" evidence="2">
    <location>
        <begin position="79"/>
        <end position="102"/>
    </location>
</feature>